<evidence type="ECO:0000256" key="1">
    <source>
        <dbReference type="SAM" id="MobiDB-lite"/>
    </source>
</evidence>
<accession>A0A9W6ZZ53</accession>
<evidence type="ECO:0000313" key="2">
    <source>
        <dbReference type="EMBL" id="GMH63012.1"/>
    </source>
</evidence>
<keyword evidence="3" id="KW-1185">Reference proteome</keyword>
<evidence type="ECO:0000313" key="3">
    <source>
        <dbReference type="Proteomes" id="UP001165085"/>
    </source>
</evidence>
<reference evidence="3" key="1">
    <citation type="journal article" date="2023" name="Commun. Biol.">
        <title>Genome analysis of Parmales, the sister group of diatoms, reveals the evolutionary specialization of diatoms from phago-mixotrophs to photoautotrophs.</title>
        <authorList>
            <person name="Ban H."/>
            <person name="Sato S."/>
            <person name="Yoshikawa S."/>
            <person name="Yamada K."/>
            <person name="Nakamura Y."/>
            <person name="Ichinomiya M."/>
            <person name="Sato N."/>
            <person name="Blanc-Mathieu R."/>
            <person name="Endo H."/>
            <person name="Kuwata A."/>
            <person name="Ogata H."/>
        </authorList>
    </citation>
    <scope>NUCLEOTIDE SEQUENCE [LARGE SCALE GENOMIC DNA]</scope>
    <source>
        <strain evidence="3">NIES 3701</strain>
    </source>
</reference>
<name>A0A9W6ZZ53_9STRA</name>
<dbReference type="Proteomes" id="UP001165085">
    <property type="component" value="Unassembled WGS sequence"/>
</dbReference>
<gene>
    <name evidence="2" type="ORF">TrST_g9915</name>
</gene>
<dbReference type="EMBL" id="BRXY01000081">
    <property type="protein sequence ID" value="GMH63012.1"/>
    <property type="molecule type" value="Genomic_DNA"/>
</dbReference>
<protein>
    <submittedName>
        <fullName evidence="2">Uncharacterized protein</fullName>
    </submittedName>
</protein>
<dbReference type="AlphaFoldDB" id="A0A9W6ZZ53"/>
<feature type="region of interest" description="Disordered" evidence="1">
    <location>
        <begin position="1"/>
        <end position="21"/>
    </location>
</feature>
<proteinExistence type="predicted"/>
<comment type="caution">
    <text evidence="2">The sequence shown here is derived from an EMBL/GenBank/DDBJ whole genome shotgun (WGS) entry which is preliminary data.</text>
</comment>
<dbReference type="OrthoDB" id="10473850at2759"/>
<sequence>MPPTATNNVNNHNNDTNQHPNNCFVEVLGSRDGQMVVLSRRLPSGRMIHIDTMDGAMLNGGVGLAHLNMDNSNNSVTNLAFVNEQQARHILMSFSEDD</sequence>
<organism evidence="2 3">
    <name type="scientific">Triparma strigata</name>
    <dbReference type="NCBI Taxonomy" id="1606541"/>
    <lineage>
        <taxon>Eukaryota</taxon>
        <taxon>Sar</taxon>
        <taxon>Stramenopiles</taxon>
        <taxon>Ochrophyta</taxon>
        <taxon>Bolidophyceae</taxon>
        <taxon>Parmales</taxon>
        <taxon>Triparmaceae</taxon>
        <taxon>Triparma</taxon>
    </lineage>
</organism>